<name>A0A9N9HHQ6_9GLOM</name>
<evidence type="ECO:0000256" key="2">
    <source>
        <dbReference type="ARBA" id="ARBA00022840"/>
    </source>
</evidence>
<dbReference type="OrthoDB" id="1700726at2759"/>
<evidence type="ECO:0000256" key="1">
    <source>
        <dbReference type="ARBA" id="ARBA00022741"/>
    </source>
</evidence>
<dbReference type="Pfam" id="PF00501">
    <property type="entry name" value="AMP-binding"/>
    <property type="match status" value="1"/>
</dbReference>
<dbReference type="InterPro" id="IPR020845">
    <property type="entry name" value="AMP-binding_CS"/>
</dbReference>
<dbReference type="Proteomes" id="UP000789508">
    <property type="component" value="Unassembled WGS sequence"/>
</dbReference>
<dbReference type="InterPro" id="IPR042099">
    <property type="entry name" value="ANL_N_sf"/>
</dbReference>
<proteinExistence type="predicted"/>
<keyword evidence="5" id="KW-1185">Reference proteome</keyword>
<dbReference type="EMBL" id="CAJVPS010013063">
    <property type="protein sequence ID" value="CAG8674831.1"/>
    <property type="molecule type" value="Genomic_DNA"/>
</dbReference>
<dbReference type="AlphaFoldDB" id="A0A9N9HHQ6"/>
<keyword evidence="2" id="KW-0067">ATP-binding</keyword>
<dbReference type="GO" id="GO:0005524">
    <property type="term" value="F:ATP binding"/>
    <property type="evidence" value="ECO:0007669"/>
    <property type="project" value="UniProtKB-KW"/>
</dbReference>
<dbReference type="PANTHER" id="PTHR43272:SF33">
    <property type="entry name" value="AMP-BINDING DOMAIN-CONTAINING PROTEIN-RELATED"/>
    <property type="match status" value="1"/>
</dbReference>
<feature type="non-terminal residue" evidence="4">
    <location>
        <position position="665"/>
    </location>
</feature>
<sequence>QTIEVPGTRKDGQTGILRHPLTPDGLISQPWPEVGTIFEAFQYSFQRFPNRPFLGHRPFDKSTKKYGDYVWQTYSQINERINELGSGICFVLKKELGFKKIVGSTLGVWSLNRPEYHIVNQAAAAFNFITVPLYETLGPDTVRYCVNHAEVHTLVLSANHIRDLLKICSEIPKVKLLISMDPLEDINLKNEAKKYNLTLYEFNEIEFLGREHPYPHNPPKPKDHSTIMYTSGTTGLPKGVILTHENFTSTMASYITAFQITQDDVLISYMPLPHIFGRGLEEIFVAAGGSIGYFHGNPNELLLDAQVLKPTVFPAVPRIWNKVYRSLVAVTIEAPGEVGEISRVAVAEKLKNLEETGELKHPIWDEKVFKKCRLAIGGRARLLITGAAPIGINILQFLRIAFSAIIIEGYGQTENTSLTAATLYGDNNKAGSVGIPQISNEIKLVDVPEMQYTSKDKPYPRGEVCVRGPNIMAGYYKDEVKTRETIDEEGWLHSGDIGQIDDRGRIILIDRIKHIFKLSQGEYIAPEKIEQIYLQVSLIAQLYVHGDSVRTFLVGITVPNVELFIPWAQKVLGGGENKTLQELTNNKQVRKALVCHLNEVGKKAGLKGFEQIKAIFIDTVPFSVENNLLTPTLKIKRKMAGEKYRKEIDQLYAEFEDKNSVVSRL</sequence>
<reference evidence="4" key="1">
    <citation type="submission" date="2021-06" db="EMBL/GenBank/DDBJ databases">
        <authorList>
            <person name="Kallberg Y."/>
            <person name="Tangrot J."/>
            <person name="Rosling A."/>
        </authorList>
    </citation>
    <scope>NUCLEOTIDE SEQUENCE</scope>
    <source>
        <strain evidence="4">FL130A</strain>
    </source>
</reference>
<accession>A0A9N9HHQ6</accession>
<dbReference type="Gene3D" id="3.40.50.12780">
    <property type="entry name" value="N-terminal domain of ligase-like"/>
    <property type="match status" value="1"/>
</dbReference>
<dbReference type="GO" id="GO:0005783">
    <property type="term" value="C:endoplasmic reticulum"/>
    <property type="evidence" value="ECO:0007669"/>
    <property type="project" value="TreeGrafter"/>
</dbReference>
<dbReference type="GO" id="GO:0016020">
    <property type="term" value="C:membrane"/>
    <property type="evidence" value="ECO:0007669"/>
    <property type="project" value="TreeGrafter"/>
</dbReference>
<organism evidence="4 5">
    <name type="scientific">Ambispora leptoticha</name>
    <dbReference type="NCBI Taxonomy" id="144679"/>
    <lineage>
        <taxon>Eukaryota</taxon>
        <taxon>Fungi</taxon>
        <taxon>Fungi incertae sedis</taxon>
        <taxon>Mucoromycota</taxon>
        <taxon>Glomeromycotina</taxon>
        <taxon>Glomeromycetes</taxon>
        <taxon>Archaeosporales</taxon>
        <taxon>Ambisporaceae</taxon>
        <taxon>Ambispora</taxon>
    </lineage>
</organism>
<gene>
    <name evidence="4" type="ORF">ALEPTO_LOCUS10699</name>
</gene>
<feature type="non-terminal residue" evidence="4">
    <location>
        <position position="1"/>
    </location>
</feature>
<protein>
    <submittedName>
        <fullName evidence="4">14645_t:CDS:1</fullName>
    </submittedName>
</protein>
<evidence type="ECO:0000313" key="5">
    <source>
        <dbReference type="Proteomes" id="UP000789508"/>
    </source>
</evidence>
<feature type="domain" description="AMP-dependent synthetase/ligase" evidence="3">
    <location>
        <begin position="43"/>
        <end position="476"/>
    </location>
</feature>
<comment type="caution">
    <text evidence="4">The sequence shown here is derived from an EMBL/GenBank/DDBJ whole genome shotgun (WGS) entry which is preliminary data.</text>
</comment>
<dbReference type="InterPro" id="IPR000873">
    <property type="entry name" value="AMP-dep_synth/lig_dom"/>
</dbReference>
<dbReference type="PROSITE" id="PS00455">
    <property type="entry name" value="AMP_BINDING"/>
    <property type="match status" value="1"/>
</dbReference>
<evidence type="ECO:0000259" key="3">
    <source>
        <dbReference type="Pfam" id="PF00501"/>
    </source>
</evidence>
<dbReference type="PANTHER" id="PTHR43272">
    <property type="entry name" value="LONG-CHAIN-FATTY-ACID--COA LIGASE"/>
    <property type="match status" value="1"/>
</dbReference>
<keyword evidence="1" id="KW-0547">Nucleotide-binding</keyword>
<dbReference type="SUPFAM" id="SSF56801">
    <property type="entry name" value="Acetyl-CoA synthetase-like"/>
    <property type="match status" value="1"/>
</dbReference>
<evidence type="ECO:0000313" key="4">
    <source>
        <dbReference type="EMBL" id="CAG8674831.1"/>
    </source>
</evidence>
<dbReference type="GO" id="GO:0004467">
    <property type="term" value="F:long-chain fatty acid-CoA ligase activity"/>
    <property type="evidence" value="ECO:0007669"/>
    <property type="project" value="TreeGrafter"/>
</dbReference>